<keyword evidence="6" id="KW-0418">Kinase</keyword>
<dbReference type="OrthoDB" id="9767435at2"/>
<keyword evidence="9" id="KW-1133">Transmembrane helix</keyword>
<organism evidence="12 14">
    <name type="scientific">Flagellimonas pelagia</name>
    <dbReference type="NCBI Taxonomy" id="2306998"/>
    <lineage>
        <taxon>Bacteria</taxon>
        <taxon>Pseudomonadati</taxon>
        <taxon>Bacteroidota</taxon>
        <taxon>Flavobacteriia</taxon>
        <taxon>Flavobacteriales</taxon>
        <taxon>Flavobacteriaceae</taxon>
        <taxon>Flagellimonas</taxon>
    </lineage>
</organism>
<evidence type="ECO:0000256" key="9">
    <source>
        <dbReference type="SAM" id="Phobius"/>
    </source>
</evidence>
<keyword evidence="3" id="KW-0597">Phosphoprotein</keyword>
<reference evidence="13 15" key="2">
    <citation type="submission" date="2019-07" db="EMBL/GenBank/DDBJ databases">
        <title>Draft genome of two Muricauda strains isolated from deep sea.</title>
        <authorList>
            <person name="Sun C."/>
        </authorList>
    </citation>
    <scope>NUCLEOTIDE SEQUENCE [LARGE SCALE GENOMIC DNA]</scope>
    <source>
        <strain evidence="13 15">72</strain>
    </source>
</reference>
<evidence type="ECO:0000256" key="2">
    <source>
        <dbReference type="ARBA" id="ARBA00012438"/>
    </source>
</evidence>
<keyword evidence="9" id="KW-0812">Transmembrane</keyword>
<feature type="chain" id="PRO_5017337219" description="histidine kinase" evidence="10">
    <location>
        <begin position="21"/>
        <end position="741"/>
    </location>
</feature>
<dbReference type="Pfam" id="PF02518">
    <property type="entry name" value="HATPase_c"/>
    <property type="match status" value="1"/>
</dbReference>
<evidence type="ECO:0000259" key="11">
    <source>
        <dbReference type="PROSITE" id="PS50109"/>
    </source>
</evidence>
<dbReference type="Pfam" id="PF13181">
    <property type="entry name" value="TPR_8"/>
    <property type="match status" value="2"/>
</dbReference>
<dbReference type="SUPFAM" id="SSF55874">
    <property type="entry name" value="ATPase domain of HSP90 chaperone/DNA topoisomerase II/histidine kinase"/>
    <property type="match status" value="1"/>
</dbReference>
<comment type="catalytic activity">
    <reaction evidence="1">
        <text>ATP + protein L-histidine = ADP + protein N-phospho-L-histidine.</text>
        <dbReference type="EC" id="2.7.13.3"/>
    </reaction>
</comment>
<dbReference type="Gene3D" id="1.25.40.10">
    <property type="entry name" value="Tetratricopeptide repeat domain"/>
    <property type="match status" value="2"/>
</dbReference>
<dbReference type="GO" id="GO:0005524">
    <property type="term" value="F:ATP binding"/>
    <property type="evidence" value="ECO:0007669"/>
    <property type="project" value="UniProtKB-KW"/>
</dbReference>
<evidence type="ECO:0000256" key="1">
    <source>
        <dbReference type="ARBA" id="ARBA00000085"/>
    </source>
</evidence>
<evidence type="ECO:0000256" key="4">
    <source>
        <dbReference type="ARBA" id="ARBA00022679"/>
    </source>
</evidence>
<dbReference type="InterPro" id="IPR036890">
    <property type="entry name" value="HATPase_C_sf"/>
</dbReference>
<feature type="transmembrane region" description="Helical" evidence="9">
    <location>
        <begin position="492"/>
        <end position="512"/>
    </location>
</feature>
<dbReference type="EMBL" id="VNWK01000036">
    <property type="protein sequence ID" value="TXJ90828.1"/>
    <property type="molecule type" value="Genomic_DNA"/>
</dbReference>
<evidence type="ECO:0000256" key="6">
    <source>
        <dbReference type="ARBA" id="ARBA00022777"/>
    </source>
</evidence>
<sequence length="741" mass="85603">MYRWLVCVCSLVWAYSSCYAQEPVFKSSKELRALLKASKPDTNRIKLQFELGNSYLDRFGFVLEQHNILSDSAITLFKEALFLSDSLQLDSYKDQSLCLLGNAYLRIGDVSKGREYFMEVIHKLRIEGNRQKEARTWQQLGYSYNRELGNYDPTLLAFQNALDLYRELDDRDNEAGVMLKIADHHFAFGKFYLAEKELLWVLDTYLSVGHQKLYDTYYMLSVVNRYRGDFDKSLFYAEACINNMEQTKDIKNAEIFYGELALVFQELGQHEESIKWYRKDLDLITKKNRNKSLIYRTTGLLALQLIKQGKASEAMLLVTDINKKFKPVTPLELATVAQNLGYCHEAMLDYPKAEKYYLEMIDQYNKSSYDDGFQTLAYRDAGNFFLKTKKNVLAQYFLNMATSKEETKLPRSVIKDIYLSNFKADSAVGNYLSAIASFQKYKSLNDTIFNDKRNKQLEELQVKYETARKESEIQQLSNNNMVQENKLKNSRILRNSIISVALVLIGIIYYRYHLKQKTNKMLAYSQIEIAQKNRHLERLVNEKDWLVKEIHHRVKNNYQMVMGLLGAQSGYLKHEEALTAIQESKQRIQALSIIHQKLYQSNNLSAINMKDYVPELVEFLKFSYNQDPKIKFSLNIEQIILDHSYAIPLGLILNETITNSIKYAFPGKSEGTITISLRNTKKGQIELVIQDNGVGIPDRYTNKAPNSMGLNLIKGLCEDIAGVCTLENKGGTRISILFHGS</sequence>
<dbReference type="Gene3D" id="3.30.565.10">
    <property type="entry name" value="Histidine kinase-like ATPase, C-terminal domain"/>
    <property type="match status" value="1"/>
</dbReference>
<evidence type="ECO:0000256" key="5">
    <source>
        <dbReference type="ARBA" id="ARBA00022741"/>
    </source>
</evidence>
<dbReference type="Proteomes" id="UP000266691">
    <property type="component" value="Unassembled WGS sequence"/>
</dbReference>
<dbReference type="InterPro" id="IPR011495">
    <property type="entry name" value="Sig_transdc_His_kin_sub2_dim/P"/>
</dbReference>
<dbReference type="SUPFAM" id="SSF48452">
    <property type="entry name" value="TPR-like"/>
    <property type="match status" value="2"/>
</dbReference>
<dbReference type="SMART" id="SM00028">
    <property type="entry name" value="TPR"/>
    <property type="match status" value="5"/>
</dbReference>
<reference evidence="12 14" key="1">
    <citation type="submission" date="2018-08" db="EMBL/GenBank/DDBJ databases">
        <title>Proposal of Muricauda 72 sp.nov. and Muricauda NH166 sp.nov., isolated from seawater.</title>
        <authorList>
            <person name="Cheng H."/>
            <person name="Wu Y.-H."/>
            <person name="Guo L.-L."/>
            <person name="Xu X.-W."/>
        </authorList>
    </citation>
    <scope>NUCLEOTIDE SEQUENCE [LARGE SCALE GENOMIC DNA]</scope>
    <source>
        <strain evidence="12 14">72</strain>
    </source>
</reference>
<dbReference type="PROSITE" id="PS50109">
    <property type="entry name" value="HIS_KIN"/>
    <property type="match status" value="1"/>
</dbReference>
<dbReference type="InterPro" id="IPR003594">
    <property type="entry name" value="HATPase_dom"/>
</dbReference>
<evidence type="ECO:0000313" key="12">
    <source>
        <dbReference type="EMBL" id="RIV41951.1"/>
    </source>
</evidence>
<dbReference type="Gene3D" id="3.30.450.20">
    <property type="entry name" value="PAS domain"/>
    <property type="match status" value="1"/>
</dbReference>
<dbReference type="AlphaFoldDB" id="A0A3A1NG76"/>
<proteinExistence type="predicted"/>
<accession>A0A3A1NG76</accession>
<feature type="domain" description="Histidine kinase" evidence="11">
    <location>
        <begin position="549"/>
        <end position="741"/>
    </location>
</feature>
<dbReference type="EC" id="2.7.13.3" evidence="2"/>
<dbReference type="InterPro" id="IPR011990">
    <property type="entry name" value="TPR-like_helical_dom_sf"/>
</dbReference>
<dbReference type="InterPro" id="IPR005467">
    <property type="entry name" value="His_kinase_dom"/>
</dbReference>
<dbReference type="EMBL" id="QXFI01000036">
    <property type="protein sequence ID" value="RIV41951.1"/>
    <property type="molecule type" value="Genomic_DNA"/>
</dbReference>
<keyword evidence="10" id="KW-0732">Signal</keyword>
<evidence type="ECO:0000313" key="14">
    <source>
        <dbReference type="Proteomes" id="UP000266691"/>
    </source>
</evidence>
<evidence type="ECO:0000256" key="3">
    <source>
        <dbReference type="ARBA" id="ARBA00022553"/>
    </source>
</evidence>
<dbReference type="Pfam" id="PF07568">
    <property type="entry name" value="HisKA_2"/>
    <property type="match status" value="1"/>
</dbReference>
<feature type="coiled-coil region" evidence="8">
    <location>
        <begin position="450"/>
        <end position="486"/>
    </location>
</feature>
<dbReference type="GO" id="GO:0004673">
    <property type="term" value="F:protein histidine kinase activity"/>
    <property type="evidence" value="ECO:0007669"/>
    <property type="project" value="UniProtKB-EC"/>
</dbReference>
<keyword evidence="7" id="KW-0067">ATP-binding</keyword>
<keyword evidence="4" id="KW-0808">Transferase</keyword>
<dbReference type="PANTHER" id="PTHR41523:SF8">
    <property type="entry name" value="ETHYLENE RESPONSE SENSOR PROTEIN"/>
    <property type="match status" value="1"/>
</dbReference>
<evidence type="ECO:0000313" key="15">
    <source>
        <dbReference type="Proteomes" id="UP000321621"/>
    </source>
</evidence>
<keyword evidence="9" id="KW-0472">Membrane</keyword>
<dbReference type="SMART" id="SM00387">
    <property type="entry name" value="HATPase_c"/>
    <property type="match status" value="1"/>
</dbReference>
<dbReference type="InterPro" id="IPR019734">
    <property type="entry name" value="TPR_rpt"/>
</dbReference>
<gene>
    <name evidence="12" type="ORF">D2V05_17725</name>
    <name evidence="13" type="ORF">FQ017_17565</name>
</gene>
<evidence type="ECO:0000256" key="8">
    <source>
        <dbReference type="SAM" id="Coils"/>
    </source>
</evidence>
<evidence type="ECO:0000313" key="13">
    <source>
        <dbReference type="EMBL" id="TXJ90828.1"/>
    </source>
</evidence>
<keyword evidence="8" id="KW-0175">Coiled coil</keyword>
<keyword evidence="15" id="KW-1185">Reference proteome</keyword>
<evidence type="ECO:0000256" key="7">
    <source>
        <dbReference type="ARBA" id="ARBA00022840"/>
    </source>
</evidence>
<dbReference type="PANTHER" id="PTHR41523">
    <property type="entry name" value="TWO-COMPONENT SYSTEM SENSOR PROTEIN"/>
    <property type="match status" value="1"/>
</dbReference>
<keyword evidence="5" id="KW-0547">Nucleotide-binding</keyword>
<protein>
    <recommendedName>
        <fullName evidence="2">histidine kinase</fullName>
        <ecNumber evidence="2">2.7.13.3</ecNumber>
    </recommendedName>
</protein>
<dbReference type="Proteomes" id="UP000321621">
    <property type="component" value="Unassembled WGS sequence"/>
</dbReference>
<name>A0A3A1NG76_9FLAO</name>
<comment type="caution">
    <text evidence="12">The sequence shown here is derived from an EMBL/GenBank/DDBJ whole genome shotgun (WGS) entry which is preliminary data.</text>
</comment>
<evidence type="ECO:0000256" key="10">
    <source>
        <dbReference type="SAM" id="SignalP"/>
    </source>
</evidence>
<feature type="signal peptide" evidence="10">
    <location>
        <begin position="1"/>
        <end position="20"/>
    </location>
</feature>